<evidence type="ECO:0000256" key="1">
    <source>
        <dbReference type="ARBA" id="ARBA00004370"/>
    </source>
</evidence>
<keyword evidence="3 6" id="KW-0812">Transmembrane</keyword>
<organism evidence="7 8">
    <name type="scientific">Devosia neptuniae</name>
    <dbReference type="NCBI Taxonomy" id="191302"/>
    <lineage>
        <taxon>Bacteria</taxon>
        <taxon>Pseudomonadati</taxon>
        <taxon>Pseudomonadota</taxon>
        <taxon>Alphaproteobacteria</taxon>
        <taxon>Hyphomicrobiales</taxon>
        <taxon>Devosiaceae</taxon>
        <taxon>Devosia</taxon>
    </lineage>
</organism>
<evidence type="ECO:0000256" key="4">
    <source>
        <dbReference type="ARBA" id="ARBA00022989"/>
    </source>
</evidence>
<protein>
    <recommendedName>
        <fullName evidence="6">SURF1-like protein</fullName>
    </recommendedName>
</protein>
<gene>
    <name evidence="7" type="ORF">N8A98_07305</name>
</gene>
<feature type="transmembrane region" description="Helical" evidence="6">
    <location>
        <begin position="213"/>
        <end position="235"/>
    </location>
</feature>
<reference evidence="7 8" key="1">
    <citation type="submission" date="2022-09" db="EMBL/GenBank/DDBJ databases">
        <title>Interaction between co-microsymbionts with complementary sets of symbiotic genes in legume-rhizobium systems.</title>
        <authorList>
            <person name="Safronova V."/>
            <person name="Sazanova A."/>
            <person name="Afonin A."/>
            <person name="Chirak E."/>
        </authorList>
    </citation>
    <scope>NUCLEOTIDE SEQUENCE [LARGE SCALE GENOMIC DNA]</scope>
    <source>
        <strain evidence="7 8">A18/4-1</strain>
    </source>
</reference>
<name>A0ABY6CFH0_9HYPH</name>
<keyword evidence="6" id="KW-1003">Cell membrane</keyword>
<evidence type="ECO:0000313" key="8">
    <source>
        <dbReference type="Proteomes" id="UP001061862"/>
    </source>
</evidence>
<dbReference type="InterPro" id="IPR002994">
    <property type="entry name" value="Surf1/Shy1"/>
</dbReference>
<dbReference type="RefSeq" id="WP_262170317.1">
    <property type="nucleotide sequence ID" value="NZ_CP104965.1"/>
</dbReference>
<accession>A0ABY6CFH0</accession>
<dbReference type="CDD" id="cd06662">
    <property type="entry name" value="SURF1"/>
    <property type="match status" value="1"/>
</dbReference>
<evidence type="ECO:0000256" key="6">
    <source>
        <dbReference type="RuleBase" id="RU363076"/>
    </source>
</evidence>
<dbReference type="PANTHER" id="PTHR23427:SF2">
    <property type="entry name" value="SURFEIT LOCUS PROTEIN 1"/>
    <property type="match status" value="1"/>
</dbReference>
<dbReference type="PROSITE" id="PS50895">
    <property type="entry name" value="SURF1"/>
    <property type="match status" value="1"/>
</dbReference>
<comment type="similarity">
    <text evidence="2 6">Belongs to the SURF1 family.</text>
</comment>
<evidence type="ECO:0000256" key="3">
    <source>
        <dbReference type="ARBA" id="ARBA00022692"/>
    </source>
</evidence>
<keyword evidence="8" id="KW-1185">Reference proteome</keyword>
<evidence type="ECO:0000313" key="7">
    <source>
        <dbReference type="EMBL" id="UXN70989.1"/>
    </source>
</evidence>
<feature type="transmembrane region" description="Helical" evidence="6">
    <location>
        <begin position="12"/>
        <end position="35"/>
    </location>
</feature>
<dbReference type="EMBL" id="CP104965">
    <property type="protein sequence ID" value="UXN70989.1"/>
    <property type="molecule type" value="Genomic_DNA"/>
</dbReference>
<evidence type="ECO:0000256" key="2">
    <source>
        <dbReference type="ARBA" id="ARBA00007165"/>
    </source>
</evidence>
<dbReference type="Proteomes" id="UP001061862">
    <property type="component" value="Chromosome"/>
</dbReference>
<evidence type="ECO:0000256" key="5">
    <source>
        <dbReference type="ARBA" id="ARBA00023136"/>
    </source>
</evidence>
<keyword evidence="5 6" id="KW-0472">Membrane</keyword>
<dbReference type="PANTHER" id="PTHR23427">
    <property type="entry name" value="SURFEIT LOCUS PROTEIN"/>
    <property type="match status" value="1"/>
</dbReference>
<keyword evidence="4 6" id="KW-1133">Transmembrane helix</keyword>
<comment type="subcellular location">
    <subcellularLocation>
        <location evidence="6">Cell membrane</location>
        <topology evidence="6">Multi-pass membrane protein</topology>
    </subcellularLocation>
    <subcellularLocation>
        <location evidence="1">Membrane</location>
    </subcellularLocation>
</comment>
<proteinExistence type="inferred from homology"/>
<sequence>MTDQAERRPRSPRALTIIGTIALLGALGFAALGVWQLERLAWKTALIAAVDERVHADPIDAGDPAFWSSFNPDADEYRHASVTGHFDNTRETLVQAVTAYGGGFWVLTPLVTQNGTVLVNRGFVPPDRRDPATRDAPQGDVTITGLLRVSEPGGAFLRNNDPASDRWFSRDVTAIATAKNLSPIAPFFLDAERDSDAYPIGGLTVLTFSNNHLIYALTWFALSAMLIAAFGYVLWDRRGRA</sequence>
<dbReference type="InterPro" id="IPR045214">
    <property type="entry name" value="Surf1/Surf4"/>
</dbReference>
<dbReference type="Pfam" id="PF02104">
    <property type="entry name" value="SURF1"/>
    <property type="match status" value="1"/>
</dbReference>